<dbReference type="Proteomes" id="UP001596002">
    <property type="component" value="Unassembled WGS sequence"/>
</dbReference>
<feature type="coiled-coil region" evidence="1">
    <location>
        <begin position="108"/>
        <end position="149"/>
    </location>
</feature>
<protein>
    <submittedName>
        <fullName evidence="4">GAF domain-containing protein</fullName>
    </submittedName>
</protein>
<keyword evidence="2" id="KW-0812">Transmembrane</keyword>
<dbReference type="Pfam" id="PF13492">
    <property type="entry name" value="GAF_3"/>
    <property type="match status" value="1"/>
</dbReference>
<keyword evidence="2" id="KW-0472">Membrane</keyword>
<organism evidence="4 5">
    <name type="scientific">Effusibacillus consociatus</name>
    <dbReference type="NCBI Taxonomy" id="1117041"/>
    <lineage>
        <taxon>Bacteria</taxon>
        <taxon>Bacillati</taxon>
        <taxon>Bacillota</taxon>
        <taxon>Bacilli</taxon>
        <taxon>Bacillales</taxon>
        <taxon>Alicyclobacillaceae</taxon>
        <taxon>Effusibacillus</taxon>
    </lineage>
</organism>
<gene>
    <name evidence="4" type="ORF">ACFO8Q_06775</name>
</gene>
<keyword evidence="2" id="KW-1133">Transmembrane helix</keyword>
<dbReference type="InterPro" id="IPR003018">
    <property type="entry name" value="GAF"/>
</dbReference>
<evidence type="ECO:0000259" key="3">
    <source>
        <dbReference type="SMART" id="SM00065"/>
    </source>
</evidence>
<dbReference type="SUPFAM" id="SSF55781">
    <property type="entry name" value="GAF domain-like"/>
    <property type="match status" value="1"/>
</dbReference>
<keyword evidence="5" id="KW-1185">Reference proteome</keyword>
<name>A0ABV9PYE4_9BACL</name>
<dbReference type="RefSeq" id="WP_380024954.1">
    <property type="nucleotide sequence ID" value="NZ_JBHSHC010000044.1"/>
</dbReference>
<proteinExistence type="predicted"/>
<keyword evidence="1" id="KW-0175">Coiled coil</keyword>
<dbReference type="Gene3D" id="3.30.450.40">
    <property type="match status" value="1"/>
</dbReference>
<dbReference type="InterPro" id="IPR029016">
    <property type="entry name" value="GAF-like_dom_sf"/>
</dbReference>
<evidence type="ECO:0000313" key="4">
    <source>
        <dbReference type="EMBL" id="MFC4767070.1"/>
    </source>
</evidence>
<dbReference type="SMART" id="SM00065">
    <property type="entry name" value="GAF"/>
    <property type="match status" value="1"/>
</dbReference>
<sequence>MPNLKNRYSATLEVLIGLALMIAFIPAGILIEINPQPFFIVILYGALVSGAWVGVLAGVVSSLLFIGLSFYATGFSVGVFKEFLMVKPELFIIPVLFLLLGYLVGEIRVQWQRRLERLEEQTRVAELETEEKTARLREAEETILELQGRILGQTATMSRLYQIAQSLNVLSTEKILTELMGVLEDLLAVQQASIYRIEENRRFARLVLRKGDLVWQNSISLERSDIWQKIFREGKVLTFVDFEERPAPIYAVPIHSSLRIYAVIVIHRLPKIKVNPDSKKLLSVLADWAGSSLDRANAYEQANLIIARFPRTIVLRPNFFHDQLTLEHERFQRFGIPYTVLQLSVKLNLQANEVPAYLTQLLTGRIRTWDLVTWEEEEKRISFLMPGLDKDCSPLVQMRIIKLFDSSSIMILSSKTLTNEFPILTVRS</sequence>
<feature type="transmembrane region" description="Helical" evidence="2">
    <location>
        <begin position="91"/>
        <end position="109"/>
    </location>
</feature>
<dbReference type="EMBL" id="JBHSHC010000044">
    <property type="protein sequence ID" value="MFC4767070.1"/>
    <property type="molecule type" value="Genomic_DNA"/>
</dbReference>
<evidence type="ECO:0000313" key="5">
    <source>
        <dbReference type="Proteomes" id="UP001596002"/>
    </source>
</evidence>
<reference evidence="5" key="1">
    <citation type="journal article" date="2019" name="Int. J. Syst. Evol. Microbiol.">
        <title>The Global Catalogue of Microorganisms (GCM) 10K type strain sequencing project: providing services to taxonomists for standard genome sequencing and annotation.</title>
        <authorList>
            <consortium name="The Broad Institute Genomics Platform"/>
            <consortium name="The Broad Institute Genome Sequencing Center for Infectious Disease"/>
            <person name="Wu L."/>
            <person name="Ma J."/>
        </authorList>
    </citation>
    <scope>NUCLEOTIDE SEQUENCE [LARGE SCALE GENOMIC DNA]</scope>
    <source>
        <strain evidence="5">WYCCWR 12678</strain>
    </source>
</reference>
<feature type="transmembrane region" description="Helical" evidence="2">
    <location>
        <begin position="12"/>
        <end position="31"/>
    </location>
</feature>
<accession>A0ABV9PYE4</accession>
<evidence type="ECO:0000256" key="2">
    <source>
        <dbReference type="SAM" id="Phobius"/>
    </source>
</evidence>
<evidence type="ECO:0000256" key="1">
    <source>
        <dbReference type="SAM" id="Coils"/>
    </source>
</evidence>
<comment type="caution">
    <text evidence="4">The sequence shown here is derived from an EMBL/GenBank/DDBJ whole genome shotgun (WGS) entry which is preliminary data.</text>
</comment>
<feature type="domain" description="GAF" evidence="3">
    <location>
        <begin position="171"/>
        <end position="303"/>
    </location>
</feature>
<feature type="transmembrane region" description="Helical" evidence="2">
    <location>
        <begin position="38"/>
        <end position="71"/>
    </location>
</feature>